<feature type="compositionally biased region" description="Basic and acidic residues" evidence="1">
    <location>
        <begin position="107"/>
        <end position="116"/>
    </location>
</feature>
<proteinExistence type="predicted"/>
<reference evidence="2 3" key="1">
    <citation type="submission" date="2019-04" db="EMBL/GenBank/DDBJ databases">
        <title>Crypto-aerobic microbial life in anoxic (sulfidic) marine sediments.</title>
        <authorList>
            <person name="Bhattacharya S."/>
            <person name="Roy C."/>
            <person name="Mondal N."/>
            <person name="Sarkar J."/>
            <person name="Mandal S."/>
            <person name="Rameez M.J."/>
            <person name="Ghosh W."/>
        </authorList>
    </citation>
    <scope>NUCLEOTIDE SEQUENCE [LARGE SCALE GENOMIC DNA]</scope>
    <source>
        <strain evidence="2 3">SBBC</strain>
    </source>
</reference>
<evidence type="ECO:0000313" key="2">
    <source>
        <dbReference type="EMBL" id="TKA94059.1"/>
    </source>
</evidence>
<feature type="region of interest" description="Disordered" evidence="1">
    <location>
        <begin position="69"/>
        <end position="116"/>
    </location>
</feature>
<accession>A0A4U0YTQ3</accession>
<dbReference type="Proteomes" id="UP000306340">
    <property type="component" value="Unassembled WGS sequence"/>
</dbReference>
<dbReference type="EMBL" id="SWAU01000482">
    <property type="protein sequence ID" value="TKA94059.1"/>
    <property type="molecule type" value="Genomic_DNA"/>
</dbReference>
<sequence length="116" mass="12086">MRPMTCMLTRPVALVAGWSIFSILDITQSRVSGRRPLCGEGGAGDFFPASADGLRLGNLVCRIRMYSAEQSGEGEARPTALSGTVNGRSRGVVRPAGAAEDTAPGSDDAHRAAHAD</sequence>
<dbReference type="AlphaFoldDB" id="A0A4U0YTQ3"/>
<comment type="caution">
    <text evidence="2">The sequence shown here is derived from an EMBL/GenBank/DDBJ whole genome shotgun (WGS) entry which is preliminary data.</text>
</comment>
<name>A0A4U0YTQ3_9RHOB</name>
<organism evidence="2 3">
    <name type="scientific">Cereibacter changlensis</name>
    <dbReference type="NCBI Taxonomy" id="402884"/>
    <lineage>
        <taxon>Bacteria</taxon>
        <taxon>Pseudomonadati</taxon>
        <taxon>Pseudomonadota</taxon>
        <taxon>Alphaproteobacteria</taxon>
        <taxon>Rhodobacterales</taxon>
        <taxon>Paracoccaceae</taxon>
        <taxon>Cereibacter</taxon>
    </lineage>
</organism>
<evidence type="ECO:0000256" key="1">
    <source>
        <dbReference type="SAM" id="MobiDB-lite"/>
    </source>
</evidence>
<gene>
    <name evidence="2" type="ORF">FAZ78_24390</name>
</gene>
<protein>
    <submittedName>
        <fullName evidence="2">Uncharacterized protein</fullName>
    </submittedName>
</protein>
<evidence type="ECO:0000313" key="3">
    <source>
        <dbReference type="Proteomes" id="UP000306340"/>
    </source>
</evidence>